<dbReference type="SUPFAM" id="SSF56349">
    <property type="entry name" value="DNA breaking-rejoining enzymes"/>
    <property type="match status" value="1"/>
</dbReference>
<dbReference type="InterPro" id="IPR011010">
    <property type="entry name" value="DNA_brk_join_enz"/>
</dbReference>
<dbReference type="EMBL" id="CP013244">
    <property type="protein sequence ID" value="ANP47886.1"/>
    <property type="molecule type" value="Genomic_DNA"/>
</dbReference>
<dbReference type="GO" id="GO:0015074">
    <property type="term" value="P:DNA integration"/>
    <property type="evidence" value="ECO:0007669"/>
    <property type="project" value="UniProtKB-KW"/>
</dbReference>
<keyword evidence="4" id="KW-0233">DNA recombination</keyword>
<dbReference type="GO" id="GO:0007059">
    <property type="term" value="P:chromosome segregation"/>
    <property type="evidence" value="ECO:0007669"/>
    <property type="project" value="UniProtKB-KW"/>
</dbReference>
<name>A0A1B1AMW4_9PROT</name>
<dbReference type="PROSITE" id="PS51898">
    <property type="entry name" value="TYR_RECOMBINASE"/>
    <property type="match status" value="1"/>
</dbReference>
<dbReference type="GO" id="GO:0003677">
    <property type="term" value="F:DNA binding"/>
    <property type="evidence" value="ECO:0007669"/>
    <property type="project" value="UniProtKB-UniRule"/>
</dbReference>
<evidence type="ECO:0000259" key="6">
    <source>
        <dbReference type="PROSITE" id="PS51898"/>
    </source>
</evidence>
<accession>A0A1B1AMW4</accession>
<evidence type="ECO:0000256" key="3">
    <source>
        <dbReference type="ARBA" id="ARBA00023125"/>
    </source>
</evidence>
<dbReference type="InParanoid" id="A0A1B1AMW4"/>
<dbReference type="Pfam" id="PF00589">
    <property type="entry name" value="Phage_integrase"/>
    <property type="match status" value="1"/>
</dbReference>
<keyword evidence="2" id="KW-0229">DNA integration</keyword>
<dbReference type="InterPro" id="IPR010998">
    <property type="entry name" value="Integrase_recombinase_N"/>
</dbReference>
<keyword evidence="9" id="KW-1185">Reference proteome</keyword>
<dbReference type="AlphaFoldDB" id="A0A1B1AMW4"/>
<dbReference type="InterPro" id="IPR004107">
    <property type="entry name" value="Integrase_SAM-like_N"/>
</dbReference>
<evidence type="ECO:0000259" key="7">
    <source>
        <dbReference type="PROSITE" id="PS51900"/>
    </source>
</evidence>
<feature type="domain" description="Tyr recombinase" evidence="6">
    <location>
        <begin position="111"/>
        <end position="296"/>
    </location>
</feature>
<reference evidence="8 9" key="1">
    <citation type="submission" date="2015-11" db="EMBL/GenBank/DDBJ databases">
        <title>Whole-Genome Sequence of Candidatus Oderbacter manganicum from the National Park Lower Oder Valley, Germany.</title>
        <authorList>
            <person name="Braun B."/>
            <person name="Liere K."/>
            <person name="Szewzyk U."/>
        </authorList>
    </citation>
    <scope>NUCLEOTIDE SEQUENCE [LARGE SCALE GENOMIC DNA]</scope>
    <source>
        <strain evidence="8 9">OTSz_A_272</strain>
    </source>
</reference>
<dbReference type="InterPro" id="IPR002104">
    <property type="entry name" value="Integrase_catalytic"/>
</dbReference>
<proteinExistence type="predicted"/>
<dbReference type="Pfam" id="PF13495">
    <property type="entry name" value="Phage_int_SAM_4"/>
    <property type="match status" value="1"/>
</dbReference>
<dbReference type="NCBIfam" id="NF002331">
    <property type="entry name" value="PRK01287.1"/>
    <property type="match status" value="1"/>
</dbReference>
<dbReference type="Gene3D" id="1.10.150.130">
    <property type="match status" value="1"/>
</dbReference>
<organism evidence="8 9">
    <name type="scientific">Candidatus Viadribacter manganicus</name>
    <dbReference type="NCBI Taxonomy" id="1759059"/>
    <lineage>
        <taxon>Bacteria</taxon>
        <taxon>Pseudomonadati</taxon>
        <taxon>Pseudomonadota</taxon>
        <taxon>Alphaproteobacteria</taxon>
        <taxon>Hyphomonadales</taxon>
        <taxon>Hyphomonadaceae</taxon>
        <taxon>Candidatus Viadribacter</taxon>
    </lineage>
</organism>
<dbReference type="Proteomes" id="UP000092498">
    <property type="component" value="Chromosome"/>
</dbReference>
<dbReference type="InterPro" id="IPR044068">
    <property type="entry name" value="CB"/>
</dbReference>
<dbReference type="InterPro" id="IPR050090">
    <property type="entry name" value="Tyrosine_recombinase_XerCD"/>
</dbReference>
<dbReference type="STRING" id="1759059.ATE48_00360"/>
<dbReference type="PANTHER" id="PTHR30349:SF81">
    <property type="entry name" value="TYROSINE RECOMBINASE XERC"/>
    <property type="match status" value="1"/>
</dbReference>
<sequence>MLSLLKRFSVHMAARNYSPYTIEQRITTTNAFIAWANLTRVSRPRAITRDLIEAYRIHLFNHRKANGEPLGVRTQSVRLVALRSFFRWLAREGIIVADPSAGLDLPRGERRLPSTILTQDEVEAILALPDITTPLGLRDRAILETLYVTGIRRLELTRLRLRDVDHARQLLLVRKGKGSKDRTVPTGERALAWLLAYREIARPKLIGVGDAEQLFLTSWGTPIHPKKLTAKVSGYVSAAKLGKAGSCHLFRHAAATHMLENGADIRFIQAMLGHESLDTTRIYTHVSIGPLASVHASTHPAARFKEGDACPPV</sequence>
<protein>
    <submittedName>
        <fullName evidence="8">Recombinase XerD</fullName>
    </submittedName>
</protein>
<keyword evidence="1" id="KW-0159">Chromosome partition</keyword>
<gene>
    <name evidence="8" type="ORF">ATE48_00360</name>
</gene>
<dbReference type="KEGG" id="cbot:ATE48_00360"/>
<dbReference type="PANTHER" id="PTHR30349">
    <property type="entry name" value="PHAGE INTEGRASE-RELATED"/>
    <property type="match status" value="1"/>
</dbReference>
<evidence type="ECO:0000256" key="4">
    <source>
        <dbReference type="ARBA" id="ARBA00023172"/>
    </source>
</evidence>
<dbReference type="PROSITE" id="PS51900">
    <property type="entry name" value="CB"/>
    <property type="match status" value="1"/>
</dbReference>
<dbReference type="InterPro" id="IPR013762">
    <property type="entry name" value="Integrase-like_cat_sf"/>
</dbReference>
<dbReference type="GO" id="GO:0006310">
    <property type="term" value="P:DNA recombination"/>
    <property type="evidence" value="ECO:0007669"/>
    <property type="project" value="UniProtKB-KW"/>
</dbReference>
<feature type="domain" description="Core-binding (CB)" evidence="7">
    <location>
        <begin position="1"/>
        <end position="90"/>
    </location>
</feature>
<dbReference type="Gene3D" id="1.10.443.10">
    <property type="entry name" value="Intergrase catalytic core"/>
    <property type="match status" value="1"/>
</dbReference>
<evidence type="ECO:0000313" key="8">
    <source>
        <dbReference type="EMBL" id="ANP47886.1"/>
    </source>
</evidence>
<evidence type="ECO:0000313" key="9">
    <source>
        <dbReference type="Proteomes" id="UP000092498"/>
    </source>
</evidence>
<evidence type="ECO:0000256" key="5">
    <source>
        <dbReference type="PROSITE-ProRule" id="PRU01248"/>
    </source>
</evidence>
<evidence type="ECO:0000256" key="1">
    <source>
        <dbReference type="ARBA" id="ARBA00022829"/>
    </source>
</evidence>
<evidence type="ECO:0000256" key="2">
    <source>
        <dbReference type="ARBA" id="ARBA00022908"/>
    </source>
</evidence>
<keyword evidence="3 5" id="KW-0238">DNA-binding</keyword>